<dbReference type="AlphaFoldDB" id="A0A1L7U1U1"/>
<dbReference type="RefSeq" id="XP_041688907.1">
    <property type="nucleotide sequence ID" value="XM_041823315.1"/>
</dbReference>
<reference evidence="2" key="1">
    <citation type="journal article" date="2016" name="Genome Biol. Evol.">
        <title>Comparative 'omics' of the Fusarium fujikuroi species complex highlights differences in genetic potential and metabolite synthesis.</title>
        <authorList>
            <person name="Niehaus E.-M."/>
            <person name="Muensterkoetter M."/>
            <person name="Proctor R.H."/>
            <person name="Brown D.W."/>
            <person name="Sharon A."/>
            <person name="Idan Y."/>
            <person name="Oren-Young L."/>
            <person name="Sieber C.M."/>
            <person name="Novak O."/>
            <person name="Pencik A."/>
            <person name="Tarkowska D."/>
            <person name="Hromadova K."/>
            <person name="Freeman S."/>
            <person name="Maymon M."/>
            <person name="Elazar M."/>
            <person name="Youssef S.A."/>
            <person name="El-Shabrawy E.S.M."/>
            <person name="Shalaby A.B.A."/>
            <person name="Houterman P."/>
            <person name="Brock N.L."/>
            <person name="Burkhardt I."/>
            <person name="Tsavkelova E.A."/>
            <person name="Dickschat J.S."/>
            <person name="Galuszka P."/>
            <person name="Gueldener U."/>
            <person name="Tudzynski B."/>
        </authorList>
    </citation>
    <scope>NUCLEOTIDE SEQUENCE [LARGE SCALE GENOMIC DNA]</scope>
    <source>
        <strain evidence="2">MRC7560</strain>
    </source>
</reference>
<name>A0A1L7U1U1_FUSMA</name>
<proteinExistence type="predicted"/>
<organism evidence="1 2">
    <name type="scientific">Fusarium mangiferae</name>
    <name type="common">Mango malformation disease fungus</name>
    <dbReference type="NCBI Taxonomy" id="192010"/>
    <lineage>
        <taxon>Eukaryota</taxon>
        <taxon>Fungi</taxon>
        <taxon>Dikarya</taxon>
        <taxon>Ascomycota</taxon>
        <taxon>Pezizomycotina</taxon>
        <taxon>Sordariomycetes</taxon>
        <taxon>Hypocreomycetidae</taxon>
        <taxon>Hypocreales</taxon>
        <taxon>Nectriaceae</taxon>
        <taxon>Fusarium</taxon>
        <taxon>Fusarium fujikuroi species complex</taxon>
    </lineage>
</organism>
<sequence length="132" mass="15277">MRPRITVNLRALVAPNSGILWVTNSRFPPKSPSSLGSSPWPETASIRLYETLKKYQELEQMLKENRKALEKLNAMGMNHSLESIERSITIAKWLRKQAQEVYDKLSLPVRKLLEFRRLAGEYASRWFGTSDK</sequence>
<dbReference type="GeneID" id="65092077"/>
<evidence type="ECO:0000313" key="1">
    <source>
        <dbReference type="EMBL" id="CVL04718.1"/>
    </source>
</evidence>
<protein>
    <submittedName>
        <fullName evidence="1">Uncharacterized protein</fullName>
    </submittedName>
</protein>
<dbReference type="Proteomes" id="UP000184255">
    <property type="component" value="Unassembled WGS sequence"/>
</dbReference>
<accession>A0A1L7U1U1</accession>
<comment type="caution">
    <text evidence="1">The sequence shown here is derived from an EMBL/GenBank/DDBJ whole genome shotgun (WGS) entry which is preliminary data.</text>
</comment>
<evidence type="ECO:0000313" key="2">
    <source>
        <dbReference type="Proteomes" id="UP000184255"/>
    </source>
</evidence>
<keyword evidence="2" id="KW-1185">Reference proteome</keyword>
<gene>
    <name evidence="1" type="ORF">FMAN_12827</name>
</gene>
<dbReference type="VEuPathDB" id="FungiDB:FMAN_12827"/>
<dbReference type="EMBL" id="FCQH01000015">
    <property type="protein sequence ID" value="CVL04718.1"/>
    <property type="molecule type" value="Genomic_DNA"/>
</dbReference>